<reference evidence="1" key="1">
    <citation type="journal article" date="2020" name="Nature">
        <title>Giant virus diversity and host interactions through global metagenomics.</title>
        <authorList>
            <person name="Schulz F."/>
            <person name="Roux S."/>
            <person name="Paez-Espino D."/>
            <person name="Jungbluth S."/>
            <person name="Walsh D.A."/>
            <person name="Denef V.J."/>
            <person name="McMahon K.D."/>
            <person name="Konstantinidis K.T."/>
            <person name="Eloe-Fadrosh E.A."/>
            <person name="Kyrpides N.C."/>
            <person name="Woyke T."/>
        </authorList>
    </citation>
    <scope>NUCLEOTIDE SEQUENCE</scope>
    <source>
        <strain evidence="1">GVMAG-M-3300023184-51</strain>
    </source>
</reference>
<organism evidence="1">
    <name type="scientific">viral metagenome</name>
    <dbReference type="NCBI Taxonomy" id="1070528"/>
    <lineage>
        <taxon>unclassified sequences</taxon>
        <taxon>metagenomes</taxon>
        <taxon>organismal metagenomes</taxon>
    </lineage>
</organism>
<protein>
    <submittedName>
        <fullName evidence="1">Uncharacterized protein</fullName>
    </submittedName>
</protein>
<evidence type="ECO:0000313" key="1">
    <source>
        <dbReference type="EMBL" id="QHT88790.1"/>
    </source>
</evidence>
<accession>A0A6C0I861</accession>
<dbReference type="AlphaFoldDB" id="A0A6C0I861"/>
<name>A0A6C0I861_9ZZZZ</name>
<dbReference type="EMBL" id="MN740123">
    <property type="protein sequence ID" value="QHT88790.1"/>
    <property type="molecule type" value="Genomic_DNA"/>
</dbReference>
<sequence>MPSQIFKNPVPNELLKNLFDDNAIKTDTGYTINYSVYKKGIFNESIPKFLTECRPYYHISKRDYIDRKLTYKSFNTIIRQICNFNKITYTTQIKYDKSIYDIVYEIQV</sequence>
<proteinExistence type="predicted"/>